<evidence type="ECO:0000313" key="1">
    <source>
        <dbReference type="EMBL" id="MDL2343620.1"/>
    </source>
</evidence>
<reference evidence="1 2" key="1">
    <citation type="submission" date="2023-05" db="EMBL/GenBank/DDBJ databases">
        <authorList>
            <person name="Gao F."/>
        </authorList>
    </citation>
    <scope>NUCLEOTIDE SEQUENCE [LARGE SCALE GENOMIC DNA]</scope>
    <source>
        <strain evidence="1 2">MIMF12</strain>
    </source>
</reference>
<dbReference type="RefSeq" id="WP_285522141.1">
    <property type="nucleotide sequence ID" value="NZ_JASNGB010000032.1"/>
</dbReference>
<keyword evidence="2" id="KW-1185">Reference proteome</keyword>
<name>A0ABT7JEY9_9DEIO</name>
<organism evidence="1 2">
    <name type="scientific">Deinococcus rhizophilus</name>
    <dbReference type="NCBI Taxonomy" id="3049544"/>
    <lineage>
        <taxon>Bacteria</taxon>
        <taxon>Thermotogati</taxon>
        <taxon>Deinococcota</taxon>
        <taxon>Deinococci</taxon>
        <taxon>Deinococcales</taxon>
        <taxon>Deinococcaceae</taxon>
        <taxon>Deinococcus</taxon>
    </lineage>
</organism>
<dbReference type="Proteomes" id="UP001302059">
    <property type="component" value="Unassembled WGS sequence"/>
</dbReference>
<protein>
    <submittedName>
        <fullName evidence="1">Uncharacterized protein</fullName>
    </submittedName>
</protein>
<accession>A0ABT7JEY9</accession>
<gene>
    <name evidence="1" type="ORF">QOL99_05580</name>
</gene>
<dbReference type="EMBL" id="JASNGB010000032">
    <property type="protein sequence ID" value="MDL2343620.1"/>
    <property type="molecule type" value="Genomic_DNA"/>
</dbReference>
<proteinExistence type="predicted"/>
<sequence length="226" mass="26041">MRDLSNERIEANLRLFREGSVGGTAPLATDRYASFDYCYNHFQSRRERGALATLLEEDSLELSCLHLGFYLASWGMLRGSTELLQKSVRHYVPLIRLIAETPPEVWAIDIDRYDDENLERLLDLDRRIKEAVRGTRPVSDTLSTKIMLGVFGNVPAFDTWFNAGFGVWTFNRRSLEQIGAFYEAHSEVFQRDIPTLDFCSGRPTTRLYPKAKLMDMIFFVEGSTRH</sequence>
<evidence type="ECO:0000313" key="2">
    <source>
        <dbReference type="Proteomes" id="UP001302059"/>
    </source>
</evidence>
<comment type="caution">
    <text evidence="1">The sequence shown here is derived from an EMBL/GenBank/DDBJ whole genome shotgun (WGS) entry which is preliminary data.</text>
</comment>